<keyword evidence="6" id="KW-1185">Reference proteome</keyword>
<organism evidence="5 6">
    <name type="scientific">Porphyromonas catoniae ATCC 51270</name>
    <dbReference type="NCBI Taxonomy" id="887901"/>
    <lineage>
        <taxon>Bacteria</taxon>
        <taxon>Pseudomonadati</taxon>
        <taxon>Bacteroidota</taxon>
        <taxon>Bacteroidia</taxon>
        <taxon>Bacteroidales</taxon>
        <taxon>Porphyromonadaceae</taxon>
        <taxon>Porphyromonas</taxon>
    </lineage>
</organism>
<feature type="signal peptide" evidence="3">
    <location>
        <begin position="1"/>
        <end position="21"/>
    </location>
</feature>
<dbReference type="InterPro" id="IPR032812">
    <property type="entry name" value="SbsA_Ig"/>
</dbReference>
<proteinExistence type="predicted"/>
<feature type="domain" description="SbsA Ig-like" evidence="4">
    <location>
        <begin position="35"/>
        <end position="125"/>
    </location>
</feature>
<feature type="chain" id="PRO_5004989859" evidence="3">
    <location>
        <begin position="22"/>
        <end position="699"/>
    </location>
</feature>
<evidence type="ECO:0000256" key="2">
    <source>
        <dbReference type="SAM" id="MobiDB-lite"/>
    </source>
</evidence>
<dbReference type="Pfam" id="PF13205">
    <property type="entry name" value="Big_5"/>
    <property type="match status" value="1"/>
</dbReference>
<dbReference type="Proteomes" id="UP000023482">
    <property type="component" value="Unassembled WGS sequence"/>
</dbReference>
<evidence type="ECO:0000313" key="6">
    <source>
        <dbReference type="Proteomes" id="UP000023482"/>
    </source>
</evidence>
<protein>
    <submittedName>
        <fullName evidence="5">Ig-like protein</fullName>
    </submittedName>
</protein>
<comment type="caution">
    <text evidence="5">The sequence shown here is derived from an EMBL/GenBank/DDBJ whole genome shotgun (WGS) entry which is preliminary data.</text>
</comment>
<evidence type="ECO:0000256" key="3">
    <source>
        <dbReference type="SAM" id="SignalP"/>
    </source>
</evidence>
<accession>Z4WTL1</accession>
<evidence type="ECO:0000256" key="1">
    <source>
        <dbReference type="ARBA" id="ARBA00022729"/>
    </source>
</evidence>
<reference evidence="5 6" key="1">
    <citation type="submission" date="2014-01" db="EMBL/GenBank/DDBJ databases">
        <authorList>
            <person name="Durkin A.S."/>
            <person name="McCorrison J."/>
            <person name="Torralba M."/>
            <person name="Gillis M."/>
            <person name="Haft D.H."/>
            <person name="Methe B."/>
            <person name="Sutton G."/>
            <person name="Nelson K.E."/>
        </authorList>
    </citation>
    <scope>NUCLEOTIDE SEQUENCE [LARGE SCALE GENOMIC DNA]</scope>
    <source>
        <strain evidence="5 6">ATCC 51270</strain>
    </source>
</reference>
<keyword evidence="1 3" id="KW-0732">Signal</keyword>
<evidence type="ECO:0000313" key="5">
    <source>
        <dbReference type="EMBL" id="EWC92638.1"/>
    </source>
</evidence>
<dbReference type="PATRIC" id="fig|887901.3.peg.640"/>
<feature type="region of interest" description="Disordered" evidence="2">
    <location>
        <begin position="563"/>
        <end position="588"/>
    </location>
</feature>
<dbReference type="AlphaFoldDB" id="Z4WTL1"/>
<gene>
    <name evidence="5" type="ORF">HMPREF0636_0737</name>
</gene>
<evidence type="ECO:0000259" key="4">
    <source>
        <dbReference type="Pfam" id="PF13205"/>
    </source>
</evidence>
<dbReference type="EMBL" id="JDFF01000011">
    <property type="protein sequence ID" value="EWC92638.1"/>
    <property type="molecule type" value="Genomic_DNA"/>
</dbReference>
<name>Z4WTL1_9PORP</name>
<sequence>MMTNRTLLFARLFLIGSLAMWGCANQGSPEGGPYDTEPPRLVSASPQMKATEVKDRRFVLHFDEYIKLSSEQDKIIVSPPQLQPARITANGKSVTIHLEDTLKKDVTYGFYFGDAISDNNEDNPLEDFGYLVSTGKHIDSMQLSGQVVDALTYEPVADLLVGAHYASSLTDSTLSRELFPFVSKTNKMGHFTMRGLPDTTYQVFATKDNDRNYKYNEKSEGIAFNRTNYRTSLRDSMRTDTIRIDSIVRRDTLHRDSLVTYPHTYYFPNDIALRYSVPTQVREGVERHSRPDSLICRIEFLAEPKRIPHLRSLDRPMKADSTIYWATAKGRVVDYWLRDKELIAQDSVRFILTYPKTDSLMAVHEVTDTLTFLRPKVRTERKAKKGEVEKSPLHLAFSAAKGIQAETPKDSLVLTASRPLAPFRQEVIHLEATTDSVYKPLSFTLRQDSLDRLRYEVLFARAYGGKYRIRIDSAALQDLYGAPSDSVAFAQSVQEEKELGHLVVTLQGVKEHALVQLLDKSDAVLSAQLAHVVSSPTPQRATDSLSTASETTDPMLETLLKQQRGNAQTASKLPDTTRLAPPDTERPDTLLKVPVEQCQVSFRDLKPGDYYLRLIIDTDESGDFTPGDYPKQDPEEVYYCPATFAIKKGFTTEERWDIHAVSPFSAKPEALRKTKPEEGKKKREDKNIEYYKRWGKKKK</sequence>